<dbReference type="AlphaFoldDB" id="A0A3M7GHQ9"/>
<dbReference type="InterPro" id="IPR051057">
    <property type="entry name" value="PI-PLC_domain"/>
</dbReference>
<dbReference type="GO" id="GO:0008081">
    <property type="term" value="F:phosphoric diester hydrolase activity"/>
    <property type="evidence" value="ECO:0007669"/>
    <property type="project" value="InterPro"/>
</dbReference>
<protein>
    <recommendedName>
        <fullName evidence="2">Phosphatidylinositol-specific phospholipase C X domain-containing protein</fullName>
    </recommendedName>
</protein>
<name>A0A3M7GHQ9_HORWE</name>
<dbReference type="PANTHER" id="PTHR13593:SF116">
    <property type="entry name" value="PLC-LIKE PHOSPHODIESTERASE"/>
    <property type="match status" value="1"/>
</dbReference>
<proteinExistence type="predicted"/>
<accession>A0A3M7GHQ9</accession>
<evidence type="ECO:0000313" key="4">
    <source>
        <dbReference type="Proteomes" id="UP000269539"/>
    </source>
</evidence>
<dbReference type="PANTHER" id="PTHR13593">
    <property type="match status" value="1"/>
</dbReference>
<feature type="region of interest" description="Disordered" evidence="1">
    <location>
        <begin position="372"/>
        <end position="396"/>
    </location>
</feature>
<sequence>MLLRTLPSSSLGKVILSASFTIAALLVLATFAGFTGPINALSTLYGGNNSSTPLTTLALEKVLSDARPVFGESVYASTDKSDWMKAYPDDTPLTRMNIPGTHDAATWNYSLATQRYLDHVTDLVDTTEFDPAAYRCQTRSFAQMLDDGIRAFDLRYAYDVTNSSLVFWHGPALQSQTATVDDVMYGFYRWLDQHPSEVVFLSFQYQTSTTPYATNSQGVQSLLFDTLTSPAAKQYIQQTTGEIGTLGESRGRIVLLKRFDLDRLPASYDAALPGLRFSPTDWTENGDNITLTLNASTGLTAYIEDYFLPQTSSHSTAEENIQWKLNATSAHLHMAASHGIRHAKPHAHDDLFWTFASSTKLPNIPPITPTMQALGNGSSATTTTTTTTPGRGGGVNHQLVPILREMRGQRLGIVMFDFYEEPGELLDVFLGLLPPAY</sequence>
<dbReference type="Gene3D" id="3.20.20.190">
    <property type="entry name" value="Phosphatidylinositol (PI) phosphodiesterase"/>
    <property type="match status" value="1"/>
</dbReference>
<dbReference type="EMBL" id="QWIO01000289">
    <property type="protein sequence ID" value="RMZ00761.1"/>
    <property type="molecule type" value="Genomic_DNA"/>
</dbReference>
<dbReference type="Proteomes" id="UP000269539">
    <property type="component" value="Unassembled WGS sequence"/>
</dbReference>
<reference evidence="3 4" key="1">
    <citation type="journal article" date="2018" name="BMC Genomics">
        <title>Genomic evidence for intraspecific hybridization in a clonal and extremely halotolerant yeast.</title>
        <authorList>
            <person name="Gostincar C."/>
            <person name="Stajich J.E."/>
            <person name="Zupancic J."/>
            <person name="Zalar P."/>
            <person name="Gunde-Cimerman N."/>
        </authorList>
    </citation>
    <scope>NUCLEOTIDE SEQUENCE [LARGE SCALE GENOMIC DNA]</scope>
    <source>
        <strain evidence="3 4">EXF-10513</strain>
    </source>
</reference>
<organism evidence="3 4">
    <name type="scientific">Hortaea werneckii</name>
    <name type="common">Black yeast</name>
    <name type="synonym">Cladosporium werneckii</name>
    <dbReference type="NCBI Taxonomy" id="91943"/>
    <lineage>
        <taxon>Eukaryota</taxon>
        <taxon>Fungi</taxon>
        <taxon>Dikarya</taxon>
        <taxon>Ascomycota</taxon>
        <taxon>Pezizomycotina</taxon>
        <taxon>Dothideomycetes</taxon>
        <taxon>Dothideomycetidae</taxon>
        <taxon>Mycosphaerellales</taxon>
        <taxon>Teratosphaeriaceae</taxon>
        <taxon>Hortaea</taxon>
    </lineage>
</organism>
<dbReference type="InterPro" id="IPR017946">
    <property type="entry name" value="PLC-like_Pdiesterase_TIM-brl"/>
</dbReference>
<dbReference type="VEuPathDB" id="FungiDB:BTJ68_00310"/>
<dbReference type="InterPro" id="IPR000909">
    <property type="entry name" value="PLipase_C_PInositol-sp_X_dom"/>
</dbReference>
<dbReference type="GO" id="GO:0006629">
    <property type="term" value="P:lipid metabolic process"/>
    <property type="evidence" value="ECO:0007669"/>
    <property type="project" value="InterPro"/>
</dbReference>
<gene>
    <name evidence="3" type="ORF">D0864_03635</name>
</gene>
<dbReference type="PROSITE" id="PS50007">
    <property type="entry name" value="PIPLC_X_DOMAIN"/>
    <property type="match status" value="1"/>
</dbReference>
<evidence type="ECO:0000256" key="1">
    <source>
        <dbReference type="SAM" id="MobiDB-lite"/>
    </source>
</evidence>
<comment type="caution">
    <text evidence="3">The sequence shown here is derived from an EMBL/GenBank/DDBJ whole genome shotgun (WGS) entry which is preliminary data.</text>
</comment>
<dbReference type="SUPFAM" id="SSF51695">
    <property type="entry name" value="PLC-like phosphodiesterases"/>
    <property type="match status" value="1"/>
</dbReference>
<dbReference type="SMART" id="SM00148">
    <property type="entry name" value="PLCXc"/>
    <property type="match status" value="1"/>
</dbReference>
<evidence type="ECO:0000259" key="2">
    <source>
        <dbReference type="SMART" id="SM00148"/>
    </source>
</evidence>
<feature type="domain" description="Phosphatidylinositol-specific phospholipase C X" evidence="2">
    <location>
        <begin position="89"/>
        <end position="258"/>
    </location>
</feature>
<evidence type="ECO:0000313" key="3">
    <source>
        <dbReference type="EMBL" id="RMZ00761.1"/>
    </source>
</evidence>
<dbReference type="Pfam" id="PF00388">
    <property type="entry name" value="PI-PLC-X"/>
    <property type="match status" value="1"/>
</dbReference>